<evidence type="ECO:0000256" key="7">
    <source>
        <dbReference type="SAM" id="MobiDB-lite"/>
    </source>
</evidence>
<evidence type="ECO:0000256" key="6">
    <source>
        <dbReference type="SAM" id="Coils"/>
    </source>
</evidence>
<dbReference type="PANTHER" id="PTHR18896">
    <property type="entry name" value="PHOSPHOLIPASE D"/>
    <property type="match status" value="1"/>
</dbReference>
<dbReference type="Proteomes" id="UP000076078">
    <property type="component" value="Unassembled WGS sequence"/>
</dbReference>
<dbReference type="EC" id="3.1.4.4" evidence="1"/>
<dbReference type="SUPFAM" id="SSF56024">
    <property type="entry name" value="Phospholipase D/nuclease"/>
    <property type="match status" value="2"/>
</dbReference>
<dbReference type="InterPro" id="IPR001736">
    <property type="entry name" value="PLipase_D/transphosphatidylase"/>
</dbReference>
<proteinExistence type="predicted"/>
<dbReference type="GO" id="GO:0009395">
    <property type="term" value="P:phospholipid catabolic process"/>
    <property type="evidence" value="ECO:0007669"/>
    <property type="project" value="TreeGrafter"/>
</dbReference>
<evidence type="ECO:0000256" key="1">
    <source>
        <dbReference type="ARBA" id="ARBA00012027"/>
    </source>
</evidence>
<keyword evidence="3" id="KW-0378">Hydrolase</keyword>
<reference evidence="9 10" key="1">
    <citation type="submission" date="2015-12" db="EMBL/GenBank/DDBJ databases">
        <title>Dictyostelia acquired genes for synthesis and detection of signals that induce cell-type specialization by lateral gene transfer from prokaryotes.</title>
        <authorList>
            <person name="Gloeckner G."/>
            <person name="Schaap P."/>
        </authorList>
    </citation>
    <scope>NUCLEOTIDE SEQUENCE [LARGE SCALE GENOMIC DNA]</scope>
    <source>
        <strain evidence="9 10">TK</strain>
    </source>
</reference>
<keyword evidence="6" id="KW-0175">Coiled coil</keyword>
<dbReference type="GO" id="GO:0006654">
    <property type="term" value="P:phosphatidic acid biosynthetic process"/>
    <property type="evidence" value="ECO:0007669"/>
    <property type="project" value="InterPro"/>
</dbReference>
<evidence type="ECO:0000259" key="8">
    <source>
        <dbReference type="PROSITE" id="PS50035"/>
    </source>
</evidence>
<feature type="compositionally biased region" description="Polar residues" evidence="7">
    <location>
        <begin position="798"/>
        <end position="813"/>
    </location>
</feature>
<dbReference type="Pfam" id="PF00614">
    <property type="entry name" value="PLDc"/>
    <property type="match status" value="1"/>
</dbReference>
<feature type="domain" description="PLD phosphodiesterase" evidence="8">
    <location>
        <begin position="408"/>
        <end position="435"/>
    </location>
</feature>
<keyword evidence="5" id="KW-0443">Lipid metabolism</keyword>
<feature type="coiled-coil region" evidence="6">
    <location>
        <begin position="146"/>
        <end position="209"/>
    </location>
</feature>
<protein>
    <recommendedName>
        <fullName evidence="1">phospholipase D</fullName>
        <ecNumber evidence="1">3.1.4.4</ecNumber>
    </recommendedName>
</protein>
<keyword evidence="10" id="KW-1185">Reference proteome</keyword>
<feature type="region of interest" description="Disordered" evidence="7">
    <location>
        <begin position="44"/>
        <end position="64"/>
    </location>
</feature>
<sequence>MNQESGNSNANTQNTNQEAPEILQQLTEGLHNFIDSISIAFSPTQESTPLKSTTPQKSMSKQNSLGNLLSSQSSLLNISSLGSSSNSNKRLSTGDVSNITTTTTTTTSTSISNNNNQNIAMEIKKSISPPRGDTIEPKSIYPKELLDDLEQNRVSLIEQLNSVTYNLDQQKDDDPITYFKNRFELTKIKANLESELKELDEILQTESKYEEPQITTMDSITSLFTFSTPTTTASSTAAIVTPPIGIGNVTANLSSSSLGTVGNGGGSSTSAHHVYPGLIVPTETPLNNLDPNQPRFPLRDNIKVKLYVDCDEYFAASAQAIENASREVFLTAWFLSPEVYLVRYPTLDPRYRLDTLLKRKAMQGVKIFIILWDETKIATFKGSKRAKDKLEELHHNIKVIKHPPIIPIYWSHHQKTLIIDQEIAFVGGVDFCFGRYDTWSHHLIDVKSQLWTGKDYYNPVLGDMGDILSPFEDSIDRMKIPRMPWHDVMVGVNAMAARDVALNFILRWNHHKDDYYPLLYYNTTPLSSNGTTSCQLLRSMDEWSGGGRNERSIHTAYIQAIEDADHYIYIENQNFVSTHAPGVWNQISFEIVKRLKRAIRKKEVFRIFIVLPSQQDGRFQEETHIRGLMHWQYATICKGNEQSILSTLKREFPETDLTEYIGFYSLRTHACLEGNYVSEQIYVHSKFMIIDDRVIIVGSANINDRSLNGERDSEIAFIIKNDTDLIDTKMNGNPYKASRTAFNFRLRLMKEHLGLLPFIEHPELPPLTVSNTDNKDTNVDINVNNINSQNTSEDEVDQQQQRSLNTSNNSNEIDLQKLNPVHMPTSKSHHRSSSFQGINSIIPGKLSKQTSPVDTPSHSPRKKEPSRTSSVIIEDYENTSNMSKSPPSNFSLLTISHNTLLNKSNNNSNNNNTTSSNNDIVVDSNNDNNNNNNNSKDTELNLKDSSNGIKVISEAGSPKVVPRSVSSLHDYTNESYCKSSGVDLTDPVCSDFYFGVWVATAASNTRIYDMVFPAIPKNSIRTSEQFNQQAKIPVSSSDSRLLSEVRGNLIYHPLEFLADEDLQPTFLFTDDLFQ</sequence>
<feature type="domain" description="PLD phosphodiesterase" evidence="8">
    <location>
        <begin position="679"/>
        <end position="706"/>
    </location>
</feature>
<feature type="compositionally biased region" description="Low complexity" evidence="7">
    <location>
        <begin position="81"/>
        <end position="116"/>
    </location>
</feature>
<feature type="region of interest" description="Disordered" evidence="7">
    <location>
        <begin position="784"/>
        <end position="870"/>
    </location>
</feature>
<dbReference type="GO" id="GO:0035556">
    <property type="term" value="P:intracellular signal transduction"/>
    <property type="evidence" value="ECO:0007669"/>
    <property type="project" value="InterPro"/>
</dbReference>
<evidence type="ECO:0000256" key="5">
    <source>
        <dbReference type="ARBA" id="ARBA00023098"/>
    </source>
</evidence>
<dbReference type="AlphaFoldDB" id="A0A151ZHI0"/>
<dbReference type="OrthoDB" id="14911at2759"/>
<feature type="compositionally biased region" description="Polar residues" evidence="7">
    <location>
        <begin position="847"/>
        <end position="858"/>
    </location>
</feature>
<keyword evidence="4" id="KW-0442">Lipid degradation</keyword>
<dbReference type="STRING" id="361077.A0A151ZHI0"/>
<dbReference type="InterPro" id="IPR025202">
    <property type="entry name" value="PLD-like_dom"/>
</dbReference>
<feature type="region of interest" description="Disordered" evidence="7">
    <location>
        <begin position="81"/>
        <end position="117"/>
    </location>
</feature>
<accession>A0A151ZHI0</accession>
<dbReference type="PROSITE" id="PS50035">
    <property type="entry name" value="PLD"/>
    <property type="match status" value="2"/>
</dbReference>
<evidence type="ECO:0000256" key="3">
    <source>
        <dbReference type="ARBA" id="ARBA00022801"/>
    </source>
</evidence>
<comment type="caution">
    <text evidence="9">The sequence shown here is derived from an EMBL/GenBank/DDBJ whole genome shotgun (WGS) entry which is preliminary data.</text>
</comment>
<dbReference type="EMBL" id="LODT01000028">
    <property type="protein sequence ID" value="KYQ93432.1"/>
    <property type="molecule type" value="Genomic_DNA"/>
</dbReference>
<dbReference type="Pfam" id="PF13091">
    <property type="entry name" value="PLDc_2"/>
    <property type="match status" value="1"/>
</dbReference>
<dbReference type="Gene3D" id="3.30.870.10">
    <property type="entry name" value="Endonuclease Chain A"/>
    <property type="match status" value="2"/>
</dbReference>
<evidence type="ECO:0000256" key="4">
    <source>
        <dbReference type="ARBA" id="ARBA00022963"/>
    </source>
</evidence>
<feature type="region of interest" description="Disordered" evidence="7">
    <location>
        <begin position="901"/>
        <end position="943"/>
    </location>
</feature>
<dbReference type="CDD" id="cd09141">
    <property type="entry name" value="PLDc_vPLD1_2_yPLD_like_2"/>
    <property type="match status" value="1"/>
</dbReference>
<organism evidence="9 10">
    <name type="scientific">Tieghemostelium lacteum</name>
    <name type="common">Slime mold</name>
    <name type="synonym">Dictyostelium lacteum</name>
    <dbReference type="NCBI Taxonomy" id="361077"/>
    <lineage>
        <taxon>Eukaryota</taxon>
        <taxon>Amoebozoa</taxon>
        <taxon>Evosea</taxon>
        <taxon>Eumycetozoa</taxon>
        <taxon>Dictyostelia</taxon>
        <taxon>Dictyosteliales</taxon>
        <taxon>Raperosteliaceae</taxon>
        <taxon>Tieghemostelium</taxon>
    </lineage>
</organism>
<dbReference type="OMA" id="LRSMDEW"/>
<dbReference type="GO" id="GO:0004630">
    <property type="term" value="F:phospholipase D activity"/>
    <property type="evidence" value="ECO:0007669"/>
    <property type="project" value="UniProtKB-UniRule"/>
</dbReference>
<gene>
    <name evidence="9" type="ORF">DLAC_06122</name>
</gene>
<evidence type="ECO:0000313" key="9">
    <source>
        <dbReference type="EMBL" id="KYQ93432.1"/>
    </source>
</evidence>
<dbReference type="PANTHER" id="PTHR18896:SF182">
    <property type="entry name" value="PHOSPHOLIPASE D A"/>
    <property type="match status" value="1"/>
</dbReference>
<evidence type="ECO:0000256" key="2">
    <source>
        <dbReference type="ARBA" id="ARBA00022737"/>
    </source>
</evidence>
<feature type="compositionally biased region" description="Low complexity" evidence="7">
    <location>
        <begin position="901"/>
        <end position="935"/>
    </location>
</feature>
<evidence type="ECO:0000313" key="10">
    <source>
        <dbReference type="Proteomes" id="UP000076078"/>
    </source>
</evidence>
<dbReference type="InParanoid" id="A0A151ZHI0"/>
<dbReference type="FunCoup" id="A0A151ZHI0">
    <property type="interactions" value="76"/>
</dbReference>
<keyword evidence="2" id="KW-0677">Repeat</keyword>
<dbReference type="SMART" id="SM00155">
    <property type="entry name" value="PLDc"/>
    <property type="match status" value="2"/>
</dbReference>
<dbReference type="CDD" id="cd09138">
    <property type="entry name" value="PLDc_vPLD1_2_yPLD_like_1"/>
    <property type="match status" value="1"/>
</dbReference>
<dbReference type="InterPro" id="IPR015679">
    <property type="entry name" value="PLipase_D_fam"/>
</dbReference>
<feature type="compositionally biased region" description="Polar residues" evidence="7">
    <location>
        <begin position="44"/>
        <end position="59"/>
    </location>
</feature>
<name>A0A151ZHI0_TIELA</name>